<name>A0ABV7QDD3_9PSEU</name>
<comment type="caution">
    <text evidence="9">The sequence shown here is derived from an EMBL/GenBank/DDBJ whole genome shotgun (WGS) entry which is preliminary data.</text>
</comment>
<evidence type="ECO:0000313" key="10">
    <source>
        <dbReference type="Proteomes" id="UP001595764"/>
    </source>
</evidence>
<evidence type="ECO:0000256" key="5">
    <source>
        <dbReference type="ARBA" id="ARBA00023163"/>
    </source>
</evidence>
<dbReference type="InterPro" id="IPR013324">
    <property type="entry name" value="RNA_pol_sigma_r3/r4-like"/>
</dbReference>
<accession>A0ABV7QDD3</accession>
<gene>
    <name evidence="9" type="ORF">ACFORO_08655</name>
</gene>
<sequence length="198" mass="21516">MATISDRSRLCQTLLQRAGQGDTAAFAELYDCTAPAVYGLIRSILPNLRQAEDVTCAVYRHAWQTASRYDPGRDDASTLLMTIARRYALDRLRTVLPRDDASGRPAPDDDVADLLRRLSGAQPVAALPAASGAALVLIYFRGQTLTEAAELLGVPADVVISRLNDAFSCLRQPRRSHSADAPTCAGQTHLPRQRDNGR</sequence>
<keyword evidence="4" id="KW-0238">DNA-binding</keyword>
<evidence type="ECO:0000259" key="7">
    <source>
        <dbReference type="Pfam" id="PF04542"/>
    </source>
</evidence>
<comment type="similarity">
    <text evidence="1">Belongs to the sigma-70 factor family. ECF subfamily.</text>
</comment>
<dbReference type="InterPro" id="IPR013325">
    <property type="entry name" value="RNA_pol_sigma_r2"/>
</dbReference>
<dbReference type="PANTHER" id="PTHR43133">
    <property type="entry name" value="RNA POLYMERASE ECF-TYPE SIGMA FACTO"/>
    <property type="match status" value="1"/>
</dbReference>
<protein>
    <submittedName>
        <fullName evidence="9">Sigma factor</fullName>
    </submittedName>
</protein>
<dbReference type="InterPro" id="IPR036388">
    <property type="entry name" value="WH-like_DNA-bd_sf"/>
</dbReference>
<evidence type="ECO:0000256" key="3">
    <source>
        <dbReference type="ARBA" id="ARBA00023082"/>
    </source>
</evidence>
<dbReference type="InterPro" id="IPR039425">
    <property type="entry name" value="RNA_pol_sigma-70-like"/>
</dbReference>
<keyword evidence="3" id="KW-0731">Sigma factor</keyword>
<dbReference type="Pfam" id="PF04545">
    <property type="entry name" value="Sigma70_r4"/>
    <property type="match status" value="1"/>
</dbReference>
<evidence type="ECO:0000256" key="6">
    <source>
        <dbReference type="SAM" id="MobiDB-lite"/>
    </source>
</evidence>
<evidence type="ECO:0000313" key="9">
    <source>
        <dbReference type="EMBL" id="MFC3510229.1"/>
    </source>
</evidence>
<dbReference type="Pfam" id="PF04542">
    <property type="entry name" value="Sigma70_r2"/>
    <property type="match status" value="1"/>
</dbReference>
<organism evidence="9 10">
    <name type="scientific">Amycolatopsis halotolerans</name>
    <dbReference type="NCBI Taxonomy" id="330083"/>
    <lineage>
        <taxon>Bacteria</taxon>
        <taxon>Bacillati</taxon>
        <taxon>Actinomycetota</taxon>
        <taxon>Actinomycetes</taxon>
        <taxon>Pseudonocardiales</taxon>
        <taxon>Pseudonocardiaceae</taxon>
        <taxon>Amycolatopsis</taxon>
    </lineage>
</organism>
<keyword evidence="2" id="KW-0805">Transcription regulation</keyword>
<feature type="domain" description="RNA polymerase sigma-70 region 4" evidence="8">
    <location>
        <begin position="126"/>
        <end position="172"/>
    </location>
</feature>
<dbReference type="InterPro" id="IPR007627">
    <property type="entry name" value="RNA_pol_sigma70_r2"/>
</dbReference>
<reference evidence="10" key="1">
    <citation type="journal article" date="2019" name="Int. J. Syst. Evol. Microbiol.">
        <title>The Global Catalogue of Microorganisms (GCM) 10K type strain sequencing project: providing services to taxonomists for standard genome sequencing and annotation.</title>
        <authorList>
            <consortium name="The Broad Institute Genomics Platform"/>
            <consortium name="The Broad Institute Genome Sequencing Center for Infectious Disease"/>
            <person name="Wu L."/>
            <person name="Ma J."/>
        </authorList>
    </citation>
    <scope>NUCLEOTIDE SEQUENCE [LARGE SCALE GENOMIC DNA]</scope>
    <source>
        <strain evidence="10">CGMCC 4.7682</strain>
    </source>
</reference>
<evidence type="ECO:0000259" key="8">
    <source>
        <dbReference type="Pfam" id="PF04545"/>
    </source>
</evidence>
<keyword evidence="5" id="KW-0804">Transcription</keyword>
<evidence type="ECO:0000256" key="2">
    <source>
        <dbReference type="ARBA" id="ARBA00023015"/>
    </source>
</evidence>
<dbReference type="InterPro" id="IPR007630">
    <property type="entry name" value="RNA_pol_sigma70_r4"/>
</dbReference>
<feature type="domain" description="RNA polymerase sigma-70 region 2" evidence="7">
    <location>
        <begin position="29"/>
        <end position="93"/>
    </location>
</feature>
<feature type="region of interest" description="Disordered" evidence="6">
    <location>
        <begin position="172"/>
        <end position="198"/>
    </location>
</feature>
<proteinExistence type="inferred from homology"/>
<dbReference type="Gene3D" id="1.10.1740.10">
    <property type="match status" value="1"/>
</dbReference>
<dbReference type="PANTHER" id="PTHR43133:SF62">
    <property type="entry name" value="RNA POLYMERASE SIGMA FACTOR SIGZ"/>
    <property type="match status" value="1"/>
</dbReference>
<dbReference type="SUPFAM" id="SSF88659">
    <property type="entry name" value="Sigma3 and sigma4 domains of RNA polymerase sigma factors"/>
    <property type="match status" value="1"/>
</dbReference>
<evidence type="ECO:0000256" key="4">
    <source>
        <dbReference type="ARBA" id="ARBA00023125"/>
    </source>
</evidence>
<evidence type="ECO:0000256" key="1">
    <source>
        <dbReference type="ARBA" id="ARBA00010641"/>
    </source>
</evidence>
<keyword evidence="10" id="KW-1185">Reference proteome</keyword>
<dbReference type="SUPFAM" id="SSF88946">
    <property type="entry name" value="Sigma2 domain of RNA polymerase sigma factors"/>
    <property type="match status" value="1"/>
</dbReference>
<dbReference type="EMBL" id="JBHRWI010000012">
    <property type="protein sequence ID" value="MFC3510229.1"/>
    <property type="molecule type" value="Genomic_DNA"/>
</dbReference>
<dbReference type="RefSeq" id="WP_377868190.1">
    <property type="nucleotide sequence ID" value="NZ_JBHMAY010000005.1"/>
</dbReference>
<dbReference type="Gene3D" id="1.10.10.10">
    <property type="entry name" value="Winged helix-like DNA-binding domain superfamily/Winged helix DNA-binding domain"/>
    <property type="match status" value="1"/>
</dbReference>
<dbReference type="Proteomes" id="UP001595764">
    <property type="component" value="Unassembled WGS sequence"/>
</dbReference>